<dbReference type="PRINTS" id="PR00111">
    <property type="entry name" value="ABHYDROLASE"/>
</dbReference>
<dbReference type="RefSeq" id="WP_257769741.1">
    <property type="nucleotide sequence ID" value="NZ_CP102480.1"/>
</dbReference>
<evidence type="ECO:0000313" key="3">
    <source>
        <dbReference type="Proteomes" id="UP001060336"/>
    </source>
</evidence>
<name>A0A9J7AUR1_9PROT</name>
<dbReference type="InterPro" id="IPR000073">
    <property type="entry name" value="AB_hydrolase_1"/>
</dbReference>
<sequence length="321" mass="34929">MSEAVAPESLPTVESTGGTIEFPVMADGVRIRIARFPAPGGAAAGTVLMLPGFTEFIEKALETIGELRARGYGVITLDWRGQGLSDRLLANRRMGHIADMAHFLNDLEQVLTLTRFREQPGPLVLYGHSMGGHLALRAAHDHPGLFSRVILSAPMADIETGAWPRPVAYGLARTAVGVGFGKNYVPGTGPYSDKYRGFEGNPLTGDPVRFARIHAQIDANPDLALGGPSYQWFYSALRSIRLVNRKAYLSRITVPVLILSAGDEMVVSNAAQHEIASMLPDCRLVSFEGARHELLLERDELREKVWGEVDAFLIEGICPAD</sequence>
<dbReference type="InterPro" id="IPR022742">
    <property type="entry name" value="Hydrolase_4"/>
</dbReference>
<dbReference type="SUPFAM" id="SSF53474">
    <property type="entry name" value="alpha/beta-Hydrolases"/>
    <property type="match status" value="1"/>
</dbReference>
<keyword evidence="2" id="KW-0378">Hydrolase</keyword>
<gene>
    <name evidence="2" type="ORF">NUH88_02415</name>
</gene>
<protein>
    <submittedName>
        <fullName evidence="2">Alpha/beta hydrolase</fullName>
    </submittedName>
</protein>
<dbReference type="Pfam" id="PF12146">
    <property type="entry name" value="Hydrolase_4"/>
    <property type="match status" value="1"/>
</dbReference>
<dbReference type="EMBL" id="CP102480">
    <property type="protein sequence ID" value="UUX50554.1"/>
    <property type="molecule type" value="Genomic_DNA"/>
</dbReference>
<proteinExistence type="predicted"/>
<organism evidence="2 3">
    <name type="scientific">Nisaea acidiphila</name>
    <dbReference type="NCBI Taxonomy" id="1862145"/>
    <lineage>
        <taxon>Bacteria</taxon>
        <taxon>Pseudomonadati</taxon>
        <taxon>Pseudomonadota</taxon>
        <taxon>Alphaproteobacteria</taxon>
        <taxon>Rhodospirillales</taxon>
        <taxon>Thalassobaculaceae</taxon>
        <taxon>Nisaea</taxon>
    </lineage>
</organism>
<dbReference type="Gene3D" id="3.40.50.1820">
    <property type="entry name" value="alpha/beta hydrolase"/>
    <property type="match status" value="1"/>
</dbReference>
<dbReference type="PANTHER" id="PTHR11614">
    <property type="entry name" value="PHOSPHOLIPASE-RELATED"/>
    <property type="match status" value="1"/>
</dbReference>
<feature type="domain" description="Serine aminopeptidase S33" evidence="1">
    <location>
        <begin position="43"/>
        <end position="299"/>
    </location>
</feature>
<reference evidence="2" key="1">
    <citation type="submission" date="2022-08" db="EMBL/GenBank/DDBJ databases">
        <title>Nisaea acidiphila sp. nov., isolated from a marine algal debris and emended description of the genus Nisaea Urios et al. 2008.</title>
        <authorList>
            <person name="Kwon K."/>
        </authorList>
    </citation>
    <scope>NUCLEOTIDE SEQUENCE</scope>
    <source>
        <strain evidence="2">MEBiC11861</strain>
    </source>
</reference>
<keyword evidence="3" id="KW-1185">Reference proteome</keyword>
<dbReference type="KEGG" id="naci:NUH88_02415"/>
<dbReference type="AlphaFoldDB" id="A0A9J7AUR1"/>
<evidence type="ECO:0000259" key="1">
    <source>
        <dbReference type="Pfam" id="PF12146"/>
    </source>
</evidence>
<accession>A0A9J7AUR1</accession>
<dbReference type="GO" id="GO:0016787">
    <property type="term" value="F:hydrolase activity"/>
    <property type="evidence" value="ECO:0007669"/>
    <property type="project" value="UniProtKB-KW"/>
</dbReference>
<evidence type="ECO:0000313" key="2">
    <source>
        <dbReference type="EMBL" id="UUX50554.1"/>
    </source>
</evidence>
<dbReference type="Proteomes" id="UP001060336">
    <property type="component" value="Chromosome"/>
</dbReference>
<dbReference type="InterPro" id="IPR051044">
    <property type="entry name" value="MAG_DAG_Lipase"/>
</dbReference>
<dbReference type="InterPro" id="IPR029058">
    <property type="entry name" value="AB_hydrolase_fold"/>
</dbReference>